<dbReference type="SUPFAM" id="SSF143430">
    <property type="entry name" value="TTP0101/SSO1404-like"/>
    <property type="match status" value="1"/>
</dbReference>
<dbReference type="EMBL" id="MFEG01000019">
    <property type="protein sequence ID" value="OGE76030.1"/>
    <property type="molecule type" value="Genomic_DNA"/>
</dbReference>
<sequence>MKNRALLISEVGKGISKAVLMALFAGAVMVAPGGVAGTMEILDKLIRDRTGRNYRQEQIERSLRYLRSKKLLDIQRRYSQEVFSLTKQGFLRARKLSRSFDIPAQKKWDQRWRIVIFDIPERKRKERDVFRKRLKTWGFANVQKSIWFYPYDCREQVYYLAGQMFIKPYVRYIEAEKFTGDRDLRERFGL</sequence>
<dbReference type="AlphaFoldDB" id="A0A1F5NEZ6"/>
<dbReference type="Pfam" id="PF20803">
    <property type="entry name" value="PaaX_M"/>
    <property type="match status" value="1"/>
</dbReference>
<feature type="domain" description="Transcriptional repressor PaaX-like central Cas2-like" evidence="2">
    <location>
        <begin position="106"/>
        <end position="180"/>
    </location>
</feature>
<dbReference type="Proteomes" id="UP000176547">
    <property type="component" value="Unassembled WGS sequence"/>
</dbReference>
<protein>
    <recommendedName>
        <fullName evidence="2">Transcriptional repressor PaaX-like central Cas2-like domain-containing protein</fullName>
    </recommendedName>
</protein>
<reference evidence="3 4" key="1">
    <citation type="journal article" date="2016" name="Nat. Commun.">
        <title>Thousands of microbial genomes shed light on interconnected biogeochemical processes in an aquifer system.</title>
        <authorList>
            <person name="Anantharaman K."/>
            <person name="Brown C.T."/>
            <person name="Hug L.A."/>
            <person name="Sharon I."/>
            <person name="Castelle C.J."/>
            <person name="Probst A.J."/>
            <person name="Thomas B.C."/>
            <person name="Singh A."/>
            <person name="Wilkins M.J."/>
            <person name="Karaoz U."/>
            <person name="Brodie E.L."/>
            <person name="Williams K.H."/>
            <person name="Hubbard S.S."/>
            <person name="Banfield J.F."/>
        </authorList>
    </citation>
    <scope>NUCLEOTIDE SEQUENCE [LARGE SCALE GENOMIC DNA]</scope>
</reference>
<gene>
    <name evidence="3" type="ORF">A3K06_01990</name>
</gene>
<keyword evidence="1" id="KW-1133">Transmembrane helix</keyword>
<organism evidence="3 4">
    <name type="scientific">Candidatus Doudnabacteria bacterium RIFCSPHIGHO2_01_52_17</name>
    <dbReference type="NCBI Taxonomy" id="1817820"/>
    <lineage>
        <taxon>Bacteria</taxon>
        <taxon>Candidatus Doudnaibacteriota</taxon>
    </lineage>
</organism>
<feature type="transmembrane region" description="Helical" evidence="1">
    <location>
        <begin position="20"/>
        <end position="42"/>
    </location>
</feature>
<evidence type="ECO:0000313" key="4">
    <source>
        <dbReference type="Proteomes" id="UP000176547"/>
    </source>
</evidence>
<evidence type="ECO:0000259" key="2">
    <source>
        <dbReference type="Pfam" id="PF20803"/>
    </source>
</evidence>
<dbReference type="GO" id="GO:0006351">
    <property type="term" value="P:DNA-templated transcription"/>
    <property type="evidence" value="ECO:0007669"/>
    <property type="project" value="TreeGrafter"/>
</dbReference>
<dbReference type="PANTHER" id="PTHR30319">
    <property type="entry name" value="PHENYLACETIC ACID REGULATOR-RELATED TRANSCRIPTIONAL REPRESSOR"/>
    <property type="match status" value="1"/>
</dbReference>
<dbReference type="Gene3D" id="3.30.70.2650">
    <property type="match status" value="1"/>
</dbReference>
<accession>A0A1F5NEZ6</accession>
<dbReference type="PANTHER" id="PTHR30319:SF1">
    <property type="entry name" value="TRANSCRIPTIONAL REPRESSOR PAAX"/>
    <property type="match status" value="1"/>
</dbReference>
<keyword evidence="1" id="KW-0472">Membrane</keyword>
<dbReference type="InterPro" id="IPR048846">
    <property type="entry name" value="PaaX-like_central"/>
</dbReference>
<evidence type="ECO:0000313" key="3">
    <source>
        <dbReference type="EMBL" id="OGE76030.1"/>
    </source>
</evidence>
<name>A0A1F5NEZ6_9BACT</name>
<comment type="caution">
    <text evidence="3">The sequence shown here is derived from an EMBL/GenBank/DDBJ whole genome shotgun (WGS) entry which is preliminary data.</text>
</comment>
<proteinExistence type="predicted"/>
<evidence type="ECO:0000256" key="1">
    <source>
        <dbReference type="SAM" id="Phobius"/>
    </source>
</evidence>
<keyword evidence="1" id="KW-0812">Transmembrane</keyword>